<organism evidence="2 3">
    <name type="scientific">Cuscuta campestris</name>
    <dbReference type="NCBI Taxonomy" id="132261"/>
    <lineage>
        <taxon>Eukaryota</taxon>
        <taxon>Viridiplantae</taxon>
        <taxon>Streptophyta</taxon>
        <taxon>Embryophyta</taxon>
        <taxon>Tracheophyta</taxon>
        <taxon>Spermatophyta</taxon>
        <taxon>Magnoliopsida</taxon>
        <taxon>eudicotyledons</taxon>
        <taxon>Gunneridae</taxon>
        <taxon>Pentapetalae</taxon>
        <taxon>asterids</taxon>
        <taxon>lamiids</taxon>
        <taxon>Solanales</taxon>
        <taxon>Convolvulaceae</taxon>
        <taxon>Cuscuteae</taxon>
        <taxon>Cuscuta</taxon>
        <taxon>Cuscuta subgen. Grammica</taxon>
        <taxon>Cuscuta sect. Cleistogrammica</taxon>
    </lineage>
</organism>
<feature type="region of interest" description="Disordered" evidence="1">
    <location>
        <begin position="1"/>
        <end position="36"/>
    </location>
</feature>
<accession>A0A484M972</accession>
<reference evidence="2 3" key="1">
    <citation type="submission" date="2018-04" db="EMBL/GenBank/DDBJ databases">
        <authorList>
            <person name="Vogel A."/>
        </authorList>
    </citation>
    <scope>NUCLEOTIDE SEQUENCE [LARGE SCALE GENOMIC DNA]</scope>
</reference>
<dbReference type="Proteomes" id="UP000595140">
    <property type="component" value="Unassembled WGS sequence"/>
</dbReference>
<sequence length="98" mass="10574">MSGAELRPESNDLSSGEVETNKFFSSKSATPHRSIQRQVPAATLVKDHTRPSTNFAGDPCPATSVPATVGQQRAGLCSGEQLPVMVFLWRVTSSDWQV</sequence>
<evidence type="ECO:0000256" key="1">
    <source>
        <dbReference type="SAM" id="MobiDB-lite"/>
    </source>
</evidence>
<dbReference type="EMBL" id="OOIL02002884">
    <property type="protein sequence ID" value="VFQ85217.1"/>
    <property type="molecule type" value="Genomic_DNA"/>
</dbReference>
<name>A0A484M972_9ASTE</name>
<gene>
    <name evidence="2" type="ORF">CCAM_LOCUS26993</name>
</gene>
<feature type="compositionally biased region" description="Basic and acidic residues" evidence="1">
    <location>
        <begin position="1"/>
        <end position="10"/>
    </location>
</feature>
<protein>
    <submittedName>
        <fullName evidence="2">Uncharacterized protein</fullName>
    </submittedName>
</protein>
<proteinExistence type="predicted"/>
<feature type="compositionally biased region" description="Polar residues" evidence="1">
    <location>
        <begin position="11"/>
        <end position="36"/>
    </location>
</feature>
<keyword evidence="3" id="KW-1185">Reference proteome</keyword>
<evidence type="ECO:0000313" key="3">
    <source>
        <dbReference type="Proteomes" id="UP000595140"/>
    </source>
</evidence>
<dbReference type="AlphaFoldDB" id="A0A484M972"/>
<evidence type="ECO:0000313" key="2">
    <source>
        <dbReference type="EMBL" id="VFQ85217.1"/>
    </source>
</evidence>